<dbReference type="SUPFAM" id="SSF53098">
    <property type="entry name" value="Ribonuclease H-like"/>
    <property type="match status" value="1"/>
</dbReference>
<proteinExistence type="predicted"/>
<dbReference type="GO" id="GO:0032196">
    <property type="term" value="P:transposition"/>
    <property type="evidence" value="ECO:0007669"/>
    <property type="project" value="UniProtKB-KW"/>
</dbReference>
<evidence type="ECO:0000256" key="1">
    <source>
        <dbReference type="ARBA" id="ARBA00022578"/>
    </source>
</evidence>
<feature type="compositionally biased region" description="Polar residues" evidence="5">
    <location>
        <begin position="1"/>
        <end position="15"/>
    </location>
</feature>
<feature type="compositionally biased region" description="Low complexity" evidence="5">
    <location>
        <begin position="235"/>
        <end position="249"/>
    </location>
</feature>
<gene>
    <name evidence="7" type="ORF">O181_058764</name>
</gene>
<evidence type="ECO:0000256" key="3">
    <source>
        <dbReference type="ARBA" id="ARBA00048173"/>
    </source>
</evidence>
<name>A0A9Q3ED37_9BASI</name>
<dbReference type="Gene3D" id="3.30.420.10">
    <property type="entry name" value="Ribonuclease H-like superfamily/Ribonuclease H"/>
    <property type="match status" value="1"/>
</dbReference>
<evidence type="ECO:0000256" key="5">
    <source>
        <dbReference type="SAM" id="MobiDB-lite"/>
    </source>
</evidence>
<reference evidence="7" key="1">
    <citation type="submission" date="2021-03" db="EMBL/GenBank/DDBJ databases">
        <title>Draft genome sequence of rust myrtle Austropuccinia psidii MF-1, a brazilian biotype.</title>
        <authorList>
            <person name="Quecine M.C."/>
            <person name="Pachon D.M.R."/>
            <person name="Bonatelli M.L."/>
            <person name="Correr F.H."/>
            <person name="Franceschini L.M."/>
            <person name="Leite T.F."/>
            <person name="Margarido G.R.A."/>
            <person name="Almeida C.A."/>
            <person name="Ferrarezi J.A."/>
            <person name="Labate C.A."/>
        </authorList>
    </citation>
    <scope>NUCLEOTIDE SEQUENCE</scope>
    <source>
        <strain evidence="7">MF-1</strain>
    </source>
</reference>
<sequence length="662" mass="74252">MSNPSSAHPSNLTQTNEEDFSDSGSLKVKVNQLTRTNWVQWKCHMTNYLNGCGYGCLFHAPAEKEKATSKYQHKSSAGLAILWTTVSEELQGILLENDESFLTAWNALGDACRKNSTVTICRALTRLTSLSYEPGSSLDHHIDLFLKLYASYKSLIGSCTTKMELSKEMASAFFLQSVDQDRDLSSLVQNLYDIQPFDVTTITKRVTLEQSRHDNIATEALFINNRTQEDKGISKKPSNNNTSNSPPTKGEGDDKKRQNPRKKRREIMGNHTENVSKQLEKLEKLLLNDSLTTSANAVATKPSADHNVGKEHCLSDSNTYYLPSESVFATEYQDKQTLYLDTGCGCSVFNNLTLLSNVITVKKNIKTFGSPVQITHQGTMNLFGYHIAPVSFAPKGPVNLILVLQLVDHGIRPPYKNDNFLIKQGNSIVAAFTRDGNLYSNQNQSQVNLVDTIKGRDCHTLIGHPSDKYLEILLTQLGISEPFTSSRDCEVCSKSKIQRTPHKSSLPQTSSPFFKIHSDTLEISPATRKGYRYVLVLIDDFTRFNRIYLLNSKDQSEGMIISYFTEIKNKLNLTPAYFHSDCGGEFTSTRLKNYFLQSGTSTEQGAPNSPQTNGVAERFNKTLLSKIRCLLCQSNIPITYWDEAARHALLLLNHTPHRFLNF</sequence>
<dbReference type="PANTHER" id="PTHR42648:SF22">
    <property type="entry name" value="REVERSE TRANSCRIPTASE TY1_COPIA-TYPE DOMAIN-CONTAINING PROTEIN"/>
    <property type="match status" value="1"/>
</dbReference>
<dbReference type="Pfam" id="PF00665">
    <property type="entry name" value="rve"/>
    <property type="match status" value="1"/>
</dbReference>
<evidence type="ECO:0000256" key="2">
    <source>
        <dbReference type="ARBA" id="ARBA00022884"/>
    </source>
</evidence>
<dbReference type="GO" id="GO:0003887">
    <property type="term" value="F:DNA-directed DNA polymerase activity"/>
    <property type="evidence" value="ECO:0007669"/>
    <property type="project" value="UniProtKB-EC"/>
</dbReference>
<dbReference type="AlphaFoldDB" id="A0A9Q3ED37"/>
<dbReference type="InterPro" id="IPR039537">
    <property type="entry name" value="Retrotran_Ty1/copia-like"/>
</dbReference>
<protein>
    <recommendedName>
        <fullName evidence="6">Integrase catalytic domain-containing protein</fullName>
    </recommendedName>
</protein>
<dbReference type="GO" id="GO:0005634">
    <property type="term" value="C:nucleus"/>
    <property type="evidence" value="ECO:0007669"/>
    <property type="project" value="UniProtKB-ARBA"/>
</dbReference>
<dbReference type="OrthoDB" id="2506384at2759"/>
<feature type="region of interest" description="Disordered" evidence="5">
    <location>
        <begin position="227"/>
        <end position="275"/>
    </location>
</feature>
<comment type="caution">
    <text evidence="7">The sequence shown here is derived from an EMBL/GenBank/DDBJ whole genome shotgun (WGS) entry which is preliminary data.</text>
</comment>
<keyword evidence="2" id="KW-0694">RNA-binding</keyword>
<organism evidence="7 8">
    <name type="scientific">Austropuccinia psidii MF-1</name>
    <dbReference type="NCBI Taxonomy" id="1389203"/>
    <lineage>
        <taxon>Eukaryota</taxon>
        <taxon>Fungi</taxon>
        <taxon>Dikarya</taxon>
        <taxon>Basidiomycota</taxon>
        <taxon>Pucciniomycotina</taxon>
        <taxon>Pucciniomycetes</taxon>
        <taxon>Pucciniales</taxon>
        <taxon>Sphaerophragmiaceae</taxon>
        <taxon>Austropuccinia</taxon>
    </lineage>
</organism>
<evidence type="ECO:0000259" key="6">
    <source>
        <dbReference type="PROSITE" id="PS50994"/>
    </source>
</evidence>
<dbReference type="GO" id="GO:0003964">
    <property type="term" value="F:RNA-directed DNA polymerase activity"/>
    <property type="evidence" value="ECO:0007669"/>
    <property type="project" value="UniProtKB-EC"/>
</dbReference>
<evidence type="ECO:0000313" key="7">
    <source>
        <dbReference type="EMBL" id="MBW0519049.1"/>
    </source>
</evidence>
<dbReference type="GO" id="GO:0015074">
    <property type="term" value="P:DNA integration"/>
    <property type="evidence" value="ECO:0007669"/>
    <property type="project" value="InterPro"/>
</dbReference>
<keyword evidence="1" id="KW-0815">Transposition</keyword>
<feature type="region of interest" description="Disordered" evidence="5">
    <location>
        <begin position="1"/>
        <end position="20"/>
    </location>
</feature>
<dbReference type="InterPro" id="IPR012337">
    <property type="entry name" value="RNaseH-like_sf"/>
</dbReference>
<dbReference type="PROSITE" id="PS50994">
    <property type="entry name" value="INTEGRASE"/>
    <property type="match status" value="1"/>
</dbReference>
<feature type="domain" description="Integrase catalytic" evidence="6">
    <location>
        <begin position="508"/>
        <end position="662"/>
    </location>
</feature>
<evidence type="ECO:0000313" key="8">
    <source>
        <dbReference type="Proteomes" id="UP000765509"/>
    </source>
</evidence>
<keyword evidence="8" id="KW-1185">Reference proteome</keyword>
<dbReference type="GO" id="GO:0003723">
    <property type="term" value="F:RNA binding"/>
    <property type="evidence" value="ECO:0007669"/>
    <property type="project" value="UniProtKB-KW"/>
</dbReference>
<evidence type="ECO:0000256" key="4">
    <source>
        <dbReference type="ARBA" id="ARBA00049244"/>
    </source>
</evidence>
<comment type="catalytic activity">
    <reaction evidence="4">
        <text>DNA(n) + a 2'-deoxyribonucleoside 5'-triphosphate = DNA(n+1) + diphosphate</text>
        <dbReference type="Rhea" id="RHEA:22508"/>
        <dbReference type="Rhea" id="RHEA-COMP:17339"/>
        <dbReference type="Rhea" id="RHEA-COMP:17340"/>
        <dbReference type="ChEBI" id="CHEBI:33019"/>
        <dbReference type="ChEBI" id="CHEBI:61560"/>
        <dbReference type="ChEBI" id="CHEBI:173112"/>
        <dbReference type="EC" id="2.7.7.7"/>
    </reaction>
</comment>
<dbReference type="EMBL" id="AVOT02027065">
    <property type="protein sequence ID" value="MBW0519049.1"/>
    <property type="molecule type" value="Genomic_DNA"/>
</dbReference>
<comment type="catalytic activity">
    <reaction evidence="3">
        <text>DNA(n) + a 2'-deoxyribonucleoside 5'-triphosphate = DNA(n+1) + diphosphate</text>
        <dbReference type="Rhea" id="RHEA:22508"/>
        <dbReference type="Rhea" id="RHEA-COMP:17339"/>
        <dbReference type="Rhea" id="RHEA-COMP:17340"/>
        <dbReference type="ChEBI" id="CHEBI:33019"/>
        <dbReference type="ChEBI" id="CHEBI:61560"/>
        <dbReference type="ChEBI" id="CHEBI:173112"/>
        <dbReference type="EC" id="2.7.7.49"/>
    </reaction>
</comment>
<dbReference type="PANTHER" id="PTHR42648">
    <property type="entry name" value="TRANSPOSASE, PUTATIVE-RELATED"/>
    <property type="match status" value="1"/>
</dbReference>
<dbReference type="InterPro" id="IPR001584">
    <property type="entry name" value="Integrase_cat-core"/>
</dbReference>
<accession>A0A9Q3ED37</accession>
<dbReference type="InterPro" id="IPR036397">
    <property type="entry name" value="RNaseH_sf"/>
</dbReference>
<dbReference type="Proteomes" id="UP000765509">
    <property type="component" value="Unassembled WGS sequence"/>
</dbReference>